<evidence type="ECO:0000256" key="1">
    <source>
        <dbReference type="SAM" id="Phobius"/>
    </source>
</evidence>
<organism evidence="2 3">
    <name type="scientific">Anaerorhabdus furcosa</name>
    <dbReference type="NCBI Taxonomy" id="118967"/>
    <lineage>
        <taxon>Bacteria</taxon>
        <taxon>Bacillati</taxon>
        <taxon>Bacillota</taxon>
        <taxon>Erysipelotrichia</taxon>
        <taxon>Erysipelotrichales</taxon>
        <taxon>Erysipelotrichaceae</taxon>
        <taxon>Anaerorhabdus</taxon>
    </lineage>
</organism>
<reference evidence="3" key="1">
    <citation type="submission" date="2017-02" db="EMBL/GenBank/DDBJ databases">
        <authorList>
            <person name="Varghese N."/>
            <person name="Submissions S."/>
        </authorList>
    </citation>
    <scope>NUCLEOTIDE SEQUENCE [LARGE SCALE GENOMIC DNA]</scope>
    <source>
        <strain evidence="3">ATCC 25662</strain>
    </source>
</reference>
<evidence type="ECO:0000313" key="2">
    <source>
        <dbReference type="EMBL" id="SJZ94530.1"/>
    </source>
</evidence>
<accession>A0A1T4PSG4</accession>
<evidence type="ECO:0000313" key="3">
    <source>
        <dbReference type="Proteomes" id="UP000243297"/>
    </source>
</evidence>
<gene>
    <name evidence="2" type="ORF">SAMN02745191_2139</name>
</gene>
<proteinExistence type="predicted"/>
<keyword evidence="1" id="KW-1133">Transmembrane helix</keyword>
<dbReference type="Proteomes" id="UP000243297">
    <property type="component" value="Unassembled WGS sequence"/>
</dbReference>
<keyword evidence="1" id="KW-0812">Transmembrane</keyword>
<dbReference type="EMBL" id="FUWY01000007">
    <property type="protein sequence ID" value="SJZ94530.1"/>
    <property type="molecule type" value="Genomic_DNA"/>
</dbReference>
<sequence length="222" mass="25044">MKKIISIITAITLLFCFIQKIDVYAQDDNTPGQVISSKFTEYPTYIKEETKILEEGNIFDVTIRYSVDNKAYVEIYKNGMADKITTIDINYLKIRSNVFPKISIKANGNRDVYVGTVTSVDSLGSGDQTTLALSVLAFIDLPYATAYALIGVAISIFSSSTLFYLWTKTDTYEQWTWGTTYAPSSFLGYYWMKTEARAYSNPQCTGTYAVRYGDWTSTTPGW</sequence>
<keyword evidence="3" id="KW-1185">Reference proteome</keyword>
<dbReference type="RefSeq" id="WP_078712535.1">
    <property type="nucleotide sequence ID" value="NZ_FUWY01000007.1"/>
</dbReference>
<protein>
    <submittedName>
        <fullName evidence="2">Uncharacterized protein</fullName>
    </submittedName>
</protein>
<dbReference type="AlphaFoldDB" id="A0A1T4PSG4"/>
<feature type="transmembrane region" description="Helical" evidence="1">
    <location>
        <begin position="146"/>
        <end position="166"/>
    </location>
</feature>
<name>A0A1T4PSG4_9FIRM</name>
<keyword evidence="1" id="KW-0472">Membrane</keyword>